<dbReference type="RefSeq" id="WP_005494818.1">
    <property type="nucleotide sequence ID" value="NZ_CP023248.2"/>
</dbReference>
<evidence type="ECO:0000313" key="4">
    <source>
        <dbReference type="Proteomes" id="UP000191946"/>
    </source>
</evidence>
<keyword evidence="1" id="KW-0812">Transmembrane</keyword>
<feature type="transmembrane region" description="Helical" evidence="1">
    <location>
        <begin position="109"/>
        <end position="131"/>
    </location>
</feature>
<keyword evidence="1" id="KW-1133">Transmembrane helix</keyword>
<protein>
    <submittedName>
        <fullName evidence="2">Uncharacterized protein</fullName>
    </submittedName>
</protein>
<proteinExistence type="predicted"/>
<reference evidence="3 4" key="1">
    <citation type="submission" date="2015-08" db="EMBL/GenBank/DDBJ databases">
        <title>Draft Genome Sequences of Vibrio parahaemolyticus Strains.</title>
        <authorList>
            <person name="Gonzalez-Escalona N."/>
            <person name="DePaola A."/>
        </authorList>
    </citation>
    <scope>NUCLEOTIDE SEQUENCE [LARGE SCALE GENOMIC DNA]</scope>
    <source>
        <strain evidence="3 4">CFSAN001621</strain>
    </source>
</reference>
<reference evidence="2" key="2">
    <citation type="submission" date="2017-09" db="EMBL/GenBank/DDBJ databases">
        <authorList>
            <person name="Ehlers B."/>
            <person name="Leendertz F.H."/>
        </authorList>
    </citation>
    <scope>NUCLEOTIDE SEQUENCE</scope>
    <source>
        <strain evidence="2">MAVP-26</strain>
    </source>
</reference>
<dbReference type="EMBL" id="LHQV01000007">
    <property type="protein sequence ID" value="OQK02161.1"/>
    <property type="molecule type" value="Genomic_DNA"/>
</dbReference>
<accession>A0A249W595</accession>
<evidence type="ECO:0000313" key="2">
    <source>
        <dbReference type="EMBL" id="ASZ51806.1"/>
    </source>
</evidence>
<sequence length="134" mass="15093">MFENHLKRTKFLLFLQGISVAVTLFLLFTLLAQVNQLSSSSLFLTFAIVLVMLSLNLSSFYGLLKKKLWVFKLMIVLYLIQMIGIETPNFSLAFSFGVEVPISVNVNEVTVSLNLLAILVVWLSYTSLNLLKKG</sequence>
<dbReference type="GeneID" id="95571627"/>
<evidence type="ECO:0000256" key="1">
    <source>
        <dbReference type="SAM" id="Phobius"/>
    </source>
</evidence>
<keyword evidence="1" id="KW-0472">Membrane</keyword>
<evidence type="ECO:0000313" key="3">
    <source>
        <dbReference type="EMBL" id="OQK02161.1"/>
    </source>
</evidence>
<keyword evidence="4" id="KW-1185">Reference proteome</keyword>
<name>A0A249W595_VIBPH</name>
<dbReference type="AlphaFoldDB" id="A0A249W595"/>
<gene>
    <name evidence="3" type="ORF">AKG60_05575</name>
    <name evidence="2" type="ORF">YA91_15180</name>
</gene>
<feature type="transmembrane region" description="Helical" evidence="1">
    <location>
        <begin position="43"/>
        <end position="64"/>
    </location>
</feature>
<feature type="transmembrane region" description="Helical" evidence="1">
    <location>
        <begin position="12"/>
        <end position="31"/>
    </location>
</feature>
<dbReference type="EMBL" id="CP023248">
    <property type="protein sequence ID" value="ASZ51806.1"/>
    <property type="molecule type" value="Genomic_DNA"/>
</dbReference>
<organism evidence="2">
    <name type="scientific">Vibrio parahaemolyticus</name>
    <dbReference type="NCBI Taxonomy" id="670"/>
    <lineage>
        <taxon>Bacteria</taxon>
        <taxon>Pseudomonadati</taxon>
        <taxon>Pseudomonadota</taxon>
        <taxon>Gammaproteobacteria</taxon>
        <taxon>Vibrionales</taxon>
        <taxon>Vibrionaceae</taxon>
        <taxon>Vibrio</taxon>
    </lineage>
</organism>
<dbReference type="Proteomes" id="UP000191946">
    <property type="component" value="Unassembled WGS sequence"/>
</dbReference>